<evidence type="ECO:0000256" key="2">
    <source>
        <dbReference type="ARBA" id="ARBA00023015"/>
    </source>
</evidence>
<dbReference type="Pfam" id="PF01022">
    <property type="entry name" value="HTH_5"/>
    <property type="match status" value="1"/>
</dbReference>
<evidence type="ECO:0000259" key="5">
    <source>
        <dbReference type="PROSITE" id="PS50987"/>
    </source>
</evidence>
<keyword evidence="4" id="KW-0804">Transcription</keyword>
<dbReference type="OrthoDB" id="9793058at2"/>
<dbReference type="GO" id="GO:0046685">
    <property type="term" value="P:response to arsenic-containing substance"/>
    <property type="evidence" value="ECO:0007669"/>
    <property type="project" value="UniProtKB-KW"/>
</dbReference>
<dbReference type="InterPro" id="IPR001845">
    <property type="entry name" value="HTH_ArsR_DNA-bd_dom"/>
</dbReference>
<dbReference type="FunCoup" id="A0A2U3MWR3">
    <property type="interactions" value="251"/>
</dbReference>
<dbReference type="NCBIfam" id="NF007528">
    <property type="entry name" value="PRK10141.1"/>
    <property type="match status" value="1"/>
</dbReference>
<dbReference type="AlphaFoldDB" id="A0A2U3MWR3"/>
<accession>A0A2U3MWR3</accession>
<evidence type="ECO:0000313" key="7">
    <source>
        <dbReference type="Proteomes" id="UP000245974"/>
    </source>
</evidence>
<evidence type="ECO:0000256" key="3">
    <source>
        <dbReference type="ARBA" id="ARBA00023125"/>
    </source>
</evidence>
<dbReference type="GO" id="GO:0003700">
    <property type="term" value="F:DNA-binding transcription factor activity"/>
    <property type="evidence" value="ECO:0007669"/>
    <property type="project" value="InterPro"/>
</dbReference>
<dbReference type="NCBIfam" id="NF033788">
    <property type="entry name" value="HTH_metalloreg"/>
    <property type="match status" value="1"/>
</dbReference>
<evidence type="ECO:0000313" key="6">
    <source>
        <dbReference type="EMBL" id="SPL69877.1"/>
    </source>
</evidence>
<organism evidence="6 7">
    <name type="scientific">Acinetobacter stercoris</name>
    <dbReference type="NCBI Taxonomy" id="2126983"/>
    <lineage>
        <taxon>Bacteria</taxon>
        <taxon>Pseudomonadati</taxon>
        <taxon>Pseudomonadota</taxon>
        <taxon>Gammaproteobacteria</taxon>
        <taxon>Moraxellales</taxon>
        <taxon>Moraxellaceae</taxon>
        <taxon>Acinetobacter</taxon>
    </lineage>
</organism>
<dbReference type="InParanoid" id="A0A2U3MWR3"/>
<keyword evidence="1" id="KW-0059">Arsenical resistance</keyword>
<dbReference type="GO" id="GO:0003677">
    <property type="term" value="F:DNA binding"/>
    <property type="evidence" value="ECO:0007669"/>
    <property type="project" value="UniProtKB-KW"/>
</dbReference>
<reference evidence="7" key="1">
    <citation type="submission" date="2018-03" db="EMBL/GenBank/DDBJ databases">
        <authorList>
            <person name="Blom J."/>
        </authorList>
    </citation>
    <scope>NUCLEOTIDE SEQUENCE [LARGE SCALE GENOMIC DNA]</scope>
    <source>
        <strain evidence="7">KPC-SM-21</strain>
    </source>
</reference>
<dbReference type="InterPro" id="IPR036388">
    <property type="entry name" value="WH-like_DNA-bd_sf"/>
</dbReference>
<dbReference type="SUPFAM" id="SSF46785">
    <property type="entry name" value="Winged helix' DNA-binding domain"/>
    <property type="match status" value="1"/>
</dbReference>
<dbReference type="PRINTS" id="PR00778">
    <property type="entry name" value="HTHARSR"/>
</dbReference>
<dbReference type="CDD" id="cd00090">
    <property type="entry name" value="HTH_ARSR"/>
    <property type="match status" value="1"/>
</dbReference>
<keyword evidence="3" id="KW-0238">DNA-binding</keyword>
<sequence>MQQTEFFKCLSDQTRLDLLKIVLQKQKVCVCEFTEYLNLSQPKISRHLALLRNLSILLDQRQGQWVYYSIHPDLPVWAKDILKIVSEHRSDSLSVQMDCMSSISVHCE</sequence>
<dbReference type="PANTHER" id="PTHR33154:SF18">
    <property type="entry name" value="ARSENICAL RESISTANCE OPERON REPRESSOR"/>
    <property type="match status" value="1"/>
</dbReference>
<evidence type="ECO:0000256" key="4">
    <source>
        <dbReference type="ARBA" id="ARBA00023163"/>
    </source>
</evidence>
<dbReference type="SMART" id="SM00418">
    <property type="entry name" value="HTH_ARSR"/>
    <property type="match status" value="1"/>
</dbReference>
<gene>
    <name evidence="6" type="primary">aseR_1</name>
    <name evidence="6" type="ORF">KPC_1055</name>
</gene>
<keyword evidence="2" id="KW-0805">Transcription regulation</keyword>
<evidence type="ECO:0000256" key="1">
    <source>
        <dbReference type="ARBA" id="ARBA00022849"/>
    </source>
</evidence>
<dbReference type="PROSITE" id="PS50987">
    <property type="entry name" value="HTH_ARSR_2"/>
    <property type="match status" value="1"/>
</dbReference>
<dbReference type="InterPro" id="IPR051081">
    <property type="entry name" value="HTH_MetalResp_TranReg"/>
</dbReference>
<protein>
    <submittedName>
        <fullName evidence="6">HTH-type transcriptional repressor AseR</fullName>
    </submittedName>
</protein>
<name>A0A2U3MWR3_9GAMM</name>
<dbReference type="InterPro" id="IPR011991">
    <property type="entry name" value="ArsR-like_HTH"/>
</dbReference>
<dbReference type="EMBL" id="OOGT01000032">
    <property type="protein sequence ID" value="SPL69877.1"/>
    <property type="molecule type" value="Genomic_DNA"/>
</dbReference>
<dbReference type="RefSeq" id="WP_121973393.1">
    <property type="nucleotide sequence ID" value="NZ_OOGT01000032.1"/>
</dbReference>
<keyword evidence="7" id="KW-1185">Reference proteome</keyword>
<dbReference type="InterPro" id="IPR036390">
    <property type="entry name" value="WH_DNA-bd_sf"/>
</dbReference>
<proteinExistence type="predicted"/>
<dbReference type="Gene3D" id="1.10.10.10">
    <property type="entry name" value="Winged helix-like DNA-binding domain superfamily/Winged helix DNA-binding domain"/>
    <property type="match status" value="1"/>
</dbReference>
<dbReference type="Proteomes" id="UP000245974">
    <property type="component" value="Unassembled WGS sequence"/>
</dbReference>
<dbReference type="PANTHER" id="PTHR33154">
    <property type="entry name" value="TRANSCRIPTIONAL REGULATOR, ARSR FAMILY"/>
    <property type="match status" value="1"/>
</dbReference>
<feature type="domain" description="HTH arsR-type" evidence="5">
    <location>
        <begin position="1"/>
        <end position="93"/>
    </location>
</feature>